<feature type="transmembrane region" description="Helical" evidence="11">
    <location>
        <begin position="12"/>
        <end position="31"/>
    </location>
</feature>
<dbReference type="InterPro" id="IPR003661">
    <property type="entry name" value="HisK_dim/P_dom"/>
</dbReference>
<organism evidence="14 15">
    <name type="scientific">Actinophytocola xanthii</name>
    <dbReference type="NCBI Taxonomy" id="1912961"/>
    <lineage>
        <taxon>Bacteria</taxon>
        <taxon>Bacillati</taxon>
        <taxon>Actinomycetota</taxon>
        <taxon>Actinomycetes</taxon>
        <taxon>Pseudonocardiales</taxon>
        <taxon>Pseudonocardiaceae</taxon>
    </lineage>
</organism>
<dbReference type="RefSeq" id="WP_075128869.1">
    <property type="nucleotide sequence ID" value="NZ_MSIE01000059.1"/>
</dbReference>
<dbReference type="InterPro" id="IPR036097">
    <property type="entry name" value="HisK_dim/P_sf"/>
</dbReference>
<feature type="domain" description="Histidine kinase" evidence="12">
    <location>
        <begin position="216"/>
        <end position="408"/>
    </location>
</feature>
<feature type="transmembrane region" description="Helical" evidence="11">
    <location>
        <begin position="131"/>
        <end position="150"/>
    </location>
</feature>
<dbReference type="Proteomes" id="UP000185596">
    <property type="component" value="Unassembled WGS sequence"/>
</dbReference>
<feature type="domain" description="HAMP" evidence="13">
    <location>
        <begin position="152"/>
        <end position="208"/>
    </location>
</feature>
<evidence type="ECO:0000256" key="7">
    <source>
        <dbReference type="ARBA" id="ARBA00022777"/>
    </source>
</evidence>
<evidence type="ECO:0000256" key="8">
    <source>
        <dbReference type="ARBA" id="ARBA00022989"/>
    </source>
</evidence>
<evidence type="ECO:0000256" key="4">
    <source>
        <dbReference type="ARBA" id="ARBA00022553"/>
    </source>
</evidence>
<dbReference type="Gene3D" id="6.10.340.10">
    <property type="match status" value="1"/>
</dbReference>
<dbReference type="Gene3D" id="1.10.287.130">
    <property type="match status" value="1"/>
</dbReference>
<dbReference type="GO" id="GO:0000155">
    <property type="term" value="F:phosphorelay sensor kinase activity"/>
    <property type="evidence" value="ECO:0007669"/>
    <property type="project" value="InterPro"/>
</dbReference>
<dbReference type="InterPro" id="IPR050428">
    <property type="entry name" value="TCS_sensor_his_kinase"/>
</dbReference>
<dbReference type="InterPro" id="IPR004358">
    <property type="entry name" value="Sig_transdc_His_kin-like_C"/>
</dbReference>
<evidence type="ECO:0000256" key="6">
    <source>
        <dbReference type="ARBA" id="ARBA00022692"/>
    </source>
</evidence>
<dbReference type="Gene3D" id="3.30.565.10">
    <property type="entry name" value="Histidine kinase-like ATPase, C-terminal domain"/>
    <property type="match status" value="1"/>
</dbReference>
<dbReference type="GO" id="GO:0005886">
    <property type="term" value="C:plasma membrane"/>
    <property type="evidence" value="ECO:0007669"/>
    <property type="project" value="UniProtKB-SubCell"/>
</dbReference>
<name>A0A1Q8CDY8_9PSEU</name>
<keyword evidence="4" id="KW-0597">Phosphoprotein</keyword>
<keyword evidence="5" id="KW-0808">Transferase</keyword>
<dbReference type="PANTHER" id="PTHR45436:SF5">
    <property type="entry name" value="SENSOR HISTIDINE KINASE TRCS"/>
    <property type="match status" value="1"/>
</dbReference>
<dbReference type="SMART" id="SM00388">
    <property type="entry name" value="HisKA"/>
    <property type="match status" value="1"/>
</dbReference>
<dbReference type="InterPro" id="IPR003660">
    <property type="entry name" value="HAMP_dom"/>
</dbReference>
<dbReference type="PROSITE" id="PS50109">
    <property type="entry name" value="HIS_KIN"/>
    <property type="match status" value="1"/>
</dbReference>
<evidence type="ECO:0000256" key="3">
    <source>
        <dbReference type="ARBA" id="ARBA00012438"/>
    </source>
</evidence>
<dbReference type="STRING" id="1912961.BU204_28570"/>
<evidence type="ECO:0000313" key="14">
    <source>
        <dbReference type="EMBL" id="OLF12594.1"/>
    </source>
</evidence>
<proteinExistence type="predicted"/>
<dbReference type="OrthoDB" id="9786919at2"/>
<keyword evidence="7 14" id="KW-0418">Kinase</keyword>
<evidence type="ECO:0000259" key="13">
    <source>
        <dbReference type="PROSITE" id="PS50885"/>
    </source>
</evidence>
<dbReference type="InterPro" id="IPR036890">
    <property type="entry name" value="HATPase_C_sf"/>
</dbReference>
<evidence type="ECO:0000259" key="12">
    <source>
        <dbReference type="PROSITE" id="PS50109"/>
    </source>
</evidence>
<evidence type="ECO:0000256" key="2">
    <source>
        <dbReference type="ARBA" id="ARBA00004236"/>
    </source>
</evidence>
<comment type="caution">
    <text evidence="14">The sequence shown here is derived from an EMBL/GenBank/DDBJ whole genome shotgun (WGS) entry which is preliminary data.</text>
</comment>
<dbReference type="CDD" id="cd00082">
    <property type="entry name" value="HisKA"/>
    <property type="match status" value="1"/>
</dbReference>
<evidence type="ECO:0000256" key="9">
    <source>
        <dbReference type="ARBA" id="ARBA00023012"/>
    </source>
</evidence>
<dbReference type="SMART" id="SM00387">
    <property type="entry name" value="HATPase_c"/>
    <property type="match status" value="1"/>
</dbReference>
<evidence type="ECO:0000256" key="5">
    <source>
        <dbReference type="ARBA" id="ARBA00022679"/>
    </source>
</evidence>
<dbReference type="EC" id="2.7.13.3" evidence="3"/>
<evidence type="ECO:0000256" key="10">
    <source>
        <dbReference type="ARBA" id="ARBA00023136"/>
    </source>
</evidence>
<dbReference type="PANTHER" id="PTHR45436">
    <property type="entry name" value="SENSOR HISTIDINE KINASE YKOH"/>
    <property type="match status" value="1"/>
</dbReference>
<keyword evidence="15" id="KW-1185">Reference proteome</keyword>
<dbReference type="SUPFAM" id="SSF55874">
    <property type="entry name" value="ATPase domain of HSP90 chaperone/DNA topoisomerase II/histidine kinase"/>
    <property type="match status" value="1"/>
</dbReference>
<comment type="subcellular location">
    <subcellularLocation>
        <location evidence="2">Cell membrane</location>
    </subcellularLocation>
</comment>
<dbReference type="Pfam" id="PF00672">
    <property type="entry name" value="HAMP"/>
    <property type="match status" value="1"/>
</dbReference>
<dbReference type="EMBL" id="MSIE01000059">
    <property type="protein sequence ID" value="OLF12594.1"/>
    <property type="molecule type" value="Genomic_DNA"/>
</dbReference>
<dbReference type="InterPro" id="IPR005467">
    <property type="entry name" value="His_kinase_dom"/>
</dbReference>
<protein>
    <recommendedName>
        <fullName evidence="3">histidine kinase</fullName>
        <ecNumber evidence="3">2.7.13.3</ecNumber>
    </recommendedName>
</protein>
<dbReference type="InterPro" id="IPR003594">
    <property type="entry name" value="HATPase_dom"/>
</dbReference>
<evidence type="ECO:0000256" key="1">
    <source>
        <dbReference type="ARBA" id="ARBA00000085"/>
    </source>
</evidence>
<keyword evidence="8 11" id="KW-1133">Transmembrane helix</keyword>
<dbReference type="Pfam" id="PF02518">
    <property type="entry name" value="HATPase_c"/>
    <property type="match status" value="1"/>
</dbReference>
<dbReference type="SUPFAM" id="SSF47384">
    <property type="entry name" value="Homodimeric domain of signal transducing histidine kinase"/>
    <property type="match status" value="1"/>
</dbReference>
<keyword evidence="6 11" id="KW-0812">Transmembrane</keyword>
<dbReference type="AlphaFoldDB" id="A0A1Q8CDY8"/>
<gene>
    <name evidence="14" type="ORF">BU204_28570</name>
</gene>
<sequence length="410" mass="43904">MRLFPQSLRWRLSAVIAVVSAVVAVALSLLVRTEFSRVQLADARRVQDERIQLVVRDYGLTGRAALGSELDSDRVPGPLRDAVRGGRRATYLERGRDGAWIWAAAETSGHVLSLRTSYRDRDAALAQLDNVLIIGSSGVLALGSVLGVVLGGRLSRRLRRAAVAARRVAEGDARTSVGDTIGARPRDETTELAQAVDAMAAALRERLVAEQRVTADIAHELRTPVTGLVTAAELLPPSRPAELVRDRVRVLRSLVEDILEVARLDTAAERAELVELSLADFVRRRVPPVVPSAEVLVLAAAQARTDPRRLERVLVNLLLNAERHGAPPVTVEVDGLTLRVRDHGPGFAEDLLRDGPSRFRTASSDRGGGHGLGLTIALAQAKVLGATLELANAEDGGALATLSLPAEPAD</sequence>
<dbReference type="PROSITE" id="PS50885">
    <property type="entry name" value="HAMP"/>
    <property type="match status" value="1"/>
</dbReference>
<comment type="catalytic activity">
    <reaction evidence="1">
        <text>ATP + protein L-histidine = ADP + protein N-phospho-L-histidine.</text>
        <dbReference type="EC" id="2.7.13.3"/>
    </reaction>
</comment>
<reference evidence="14 15" key="1">
    <citation type="submission" date="2016-12" db="EMBL/GenBank/DDBJ databases">
        <title>The draft genome sequence of Actinophytocola sp. 11-183.</title>
        <authorList>
            <person name="Wang W."/>
            <person name="Yuan L."/>
        </authorList>
    </citation>
    <scope>NUCLEOTIDE SEQUENCE [LARGE SCALE GENOMIC DNA]</scope>
    <source>
        <strain evidence="14 15">11-183</strain>
    </source>
</reference>
<keyword evidence="10 11" id="KW-0472">Membrane</keyword>
<evidence type="ECO:0000256" key="11">
    <source>
        <dbReference type="SAM" id="Phobius"/>
    </source>
</evidence>
<evidence type="ECO:0000313" key="15">
    <source>
        <dbReference type="Proteomes" id="UP000185596"/>
    </source>
</evidence>
<keyword evidence="9" id="KW-0902">Two-component regulatory system</keyword>
<dbReference type="Pfam" id="PF00512">
    <property type="entry name" value="HisKA"/>
    <property type="match status" value="1"/>
</dbReference>
<dbReference type="PRINTS" id="PR00344">
    <property type="entry name" value="BCTRLSENSOR"/>
</dbReference>
<dbReference type="SMART" id="SM00304">
    <property type="entry name" value="HAMP"/>
    <property type="match status" value="1"/>
</dbReference>
<accession>A0A1Q8CDY8</accession>